<evidence type="ECO:0000256" key="5">
    <source>
        <dbReference type="ARBA" id="ARBA00023288"/>
    </source>
</evidence>
<keyword evidence="2" id="KW-0732">Signal</keyword>
<dbReference type="Gene3D" id="3.40.190.10">
    <property type="entry name" value="Periplasmic binding protein-like II"/>
    <property type="match status" value="2"/>
</dbReference>
<dbReference type="AlphaFoldDB" id="A0A494XT70"/>
<evidence type="ECO:0000256" key="4">
    <source>
        <dbReference type="ARBA" id="ARBA00023139"/>
    </source>
</evidence>
<keyword evidence="5" id="KW-0449">Lipoprotein</keyword>
<dbReference type="Proteomes" id="UP000282076">
    <property type="component" value="Unassembled WGS sequence"/>
</dbReference>
<sequence length="460" mass="50306">MIRSVGKSLTSFIRGMYMKRSKGLLMLSILLLTAWTLSACGSNNKENNASPSATASSSASASESASPSAADQKEVTLTVMTNIVGEPATVLEDIAKQFHEENPNIKVDFSAPGADYENIMKVKMASNALPDVFSTHGWAKVRYGEYLADLRDEAWVPQIDDSIKPVVTDDSGKVYALPIDQDKSGPVYNKEVLDKYGVKVPTTWDELLAAAEIIKTKSNGQVIPIHIGGADSWPVGQFFDFMATPSFISPQTNFASQYLDGTFDWKQFDKLPQMFLDLQKKGYLNKDVLTSKYDDSAKAFAEGKVAFGFYGPFLIEEAKKTNPNVKGGLMPIPSVEAGDKPTFAGGEKTTWGVWKDSPNQEAAKKFVAYFAKPENVAKVATANALPPGLKGVEINAGDLTADFQQYASTPVFPYYDRVYLPNGMWDVMCKNGQDLLAGGITVSEFSENMKQEFDRLRAAQ</sequence>
<keyword evidence="4" id="KW-0564">Palmitate</keyword>
<dbReference type="InterPro" id="IPR050490">
    <property type="entry name" value="Bact_solute-bd_prot1"/>
</dbReference>
<dbReference type="Pfam" id="PF01547">
    <property type="entry name" value="SBP_bac_1"/>
    <property type="match status" value="1"/>
</dbReference>
<evidence type="ECO:0000256" key="6">
    <source>
        <dbReference type="SAM" id="MobiDB-lite"/>
    </source>
</evidence>
<protein>
    <submittedName>
        <fullName evidence="7">Extracellular solute-binding protein</fullName>
    </submittedName>
</protein>
<organism evidence="7 8">
    <name type="scientific">Cohnella endophytica</name>
    <dbReference type="NCBI Taxonomy" id="2419778"/>
    <lineage>
        <taxon>Bacteria</taxon>
        <taxon>Bacillati</taxon>
        <taxon>Bacillota</taxon>
        <taxon>Bacilli</taxon>
        <taxon>Bacillales</taxon>
        <taxon>Paenibacillaceae</taxon>
        <taxon>Cohnella</taxon>
    </lineage>
</organism>
<evidence type="ECO:0000256" key="1">
    <source>
        <dbReference type="ARBA" id="ARBA00022475"/>
    </source>
</evidence>
<gene>
    <name evidence="7" type="ORF">D7Z26_10545</name>
</gene>
<feature type="region of interest" description="Disordered" evidence="6">
    <location>
        <begin position="47"/>
        <end position="71"/>
    </location>
</feature>
<comment type="caution">
    <text evidence="7">The sequence shown here is derived from an EMBL/GenBank/DDBJ whole genome shotgun (WGS) entry which is preliminary data.</text>
</comment>
<evidence type="ECO:0000256" key="2">
    <source>
        <dbReference type="ARBA" id="ARBA00022729"/>
    </source>
</evidence>
<dbReference type="SUPFAM" id="SSF53850">
    <property type="entry name" value="Periplasmic binding protein-like II"/>
    <property type="match status" value="1"/>
</dbReference>
<accession>A0A494XT70</accession>
<keyword evidence="1" id="KW-1003">Cell membrane</keyword>
<reference evidence="7 8" key="1">
    <citation type="submission" date="2018-10" db="EMBL/GenBank/DDBJ databases">
        <title>Cohnella sp. M2MS4P-1, whole genome shotgun sequence.</title>
        <authorList>
            <person name="Tuo L."/>
        </authorList>
    </citation>
    <scope>NUCLEOTIDE SEQUENCE [LARGE SCALE GENOMIC DNA]</scope>
    <source>
        <strain evidence="7 8">M2MS4P-1</strain>
    </source>
</reference>
<evidence type="ECO:0000313" key="8">
    <source>
        <dbReference type="Proteomes" id="UP000282076"/>
    </source>
</evidence>
<feature type="compositionally biased region" description="Low complexity" evidence="6">
    <location>
        <begin position="49"/>
        <end position="70"/>
    </location>
</feature>
<keyword evidence="3" id="KW-0472">Membrane</keyword>
<dbReference type="InterPro" id="IPR006059">
    <property type="entry name" value="SBP"/>
</dbReference>
<dbReference type="EMBL" id="RBZM01000005">
    <property type="protein sequence ID" value="RKP53831.1"/>
    <property type="molecule type" value="Genomic_DNA"/>
</dbReference>
<evidence type="ECO:0000256" key="3">
    <source>
        <dbReference type="ARBA" id="ARBA00023136"/>
    </source>
</evidence>
<proteinExistence type="predicted"/>
<evidence type="ECO:0000313" key="7">
    <source>
        <dbReference type="EMBL" id="RKP53831.1"/>
    </source>
</evidence>
<dbReference type="PANTHER" id="PTHR43649:SF33">
    <property type="entry name" value="POLYGALACTURONAN_RHAMNOGALACTURONAN-BINDING PROTEIN YTCQ"/>
    <property type="match status" value="1"/>
</dbReference>
<keyword evidence="8" id="KW-1185">Reference proteome</keyword>
<name>A0A494XT70_9BACL</name>
<dbReference type="PANTHER" id="PTHR43649">
    <property type="entry name" value="ARABINOSE-BINDING PROTEIN-RELATED"/>
    <property type="match status" value="1"/>
</dbReference>